<name>A0A841TVG9_9BACL</name>
<evidence type="ECO:0000313" key="10">
    <source>
        <dbReference type="EMBL" id="MBB6692175.1"/>
    </source>
</evidence>
<dbReference type="AlphaFoldDB" id="A0A841TVG9"/>
<dbReference type="CDD" id="cd02135">
    <property type="entry name" value="YdjA-like"/>
    <property type="match status" value="1"/>
</dbReference>
<dbReference type="RefSeq" id="WP_185136168.1">
    <property type="nucleotide sequence ID" value="NZ_JACJVR010000049.1"/>
</dbReference>
<accession>A0A841TVG9</accession>
<evidence type="ECO:0000256" key="5">
    <source>
        <dbReference type="ARBA" id="ARBA00022857"/>
    </source>
</evidence>
<dbReference type="PANTHER" id="PTHR43821:SF1">
    <property type="entry name" value="NAD(P)H NITROREDUCTASE YDJA-RELATED"/>
    <property type="match status" value="1"/>
</dbReference>
<dbReference type="PANTHER" id="PTHR43821">
    <property type="entry name" value="NAD(P)H NITROREDUCTASE YDJA-RELATED"/>
    <property type="match status" value="1"/>
</dbReference>
<dbReference type="Proteomes" id="UP000553776">
    <property type="component" value="Unassembled WGS sequence"/>
</dbReference>
<dbReference type="Pfam" id="PF00881">
    <property type="entry name" value="Nitroreductase"/>
    <property type="match status" value="1"/>
</dbReference>
<dbReference type="InterPro" id="IPR000415">
    <property type="entry name" value="Nitroreductase-like"/>
</dbReference>
<evidence type="ECO:0000313" key="11">
    <source>
        <dbReference type="Proteomes" id="UP000553776"/>
    </source>
</evidence>
<evidence type="ECO:0000256" key="1">
    <source>
        <dbReference type="ARBA" id="ARBA00001917"/>
    </source>
</evidence>
<keyword evidence="4" id="KW-0288">FMN</keyword>
<comment type="cofactor">
    <cofactor evidence="1">
        <name>FMN</name>
        <dbReference type="ChEBI" id="CHEBI:58210"/>
    </cofactor>
</comment>
<dbReference type="SUPFAM" id="SSF55469">
    <property type="entry name" value="FMN-dependent nitroreductase-like"/>
    <property type="match status" value="1"/>
</dbReference>
<dbReference type="InterPro" id="IPR029479">
    <property type="entry name" value="Nitroreductase"/>
</dbReference>
<evidence type="ECO:0000256" key="2">
    <source>
        <dbReference type="ARBA" id="ARBA00007118"/>
    </source>
</evidence>
<evidence type="ECO:0000256" key="6">
    <source>
        <dbReference type="ARBA" id="ARBA00023002"/>
    </source>
</evidence>
<proteinExistence type="inferred from homology"/>
<reference evidence="10 11" key="1">
    <citation type="submission" date="2020-08" db="EMBL/GenBank/DDBJ databases">
        <title>Cohnella phylogeny.</title>
        <authorList>
            <person name="Dunlap C."/>
        </authorList>
    </citation>
    <scope>NUCLEOTIDE SEQUENCE [LARGE SCALE GENOMIC DNA]</scope>
    <source>
        <strain evidence="10 11">DSM 25239</strain>
    </source>
</reference>
<evidence type="ECO:0000259" key="9">
    <source>
        <dbReference type="Pfam" id="PF00881"/>
    </source>
</evidence>
<dbReference type="InterPro" id="IPR026021">
    <property type="entry name" value="YdjA-like"/>
</dbReference>
<dbReference type="GO" id="GO:0016491">
    <property type="term" value="F:oxidoreductase activity"/>
    <property type="evidence" value="ECO:0007669"/>
    <property type="project" value="UniProtKB-KW"/>
</dbReference>
<keyword evidence="6" id="KW-0560">Oxidoreductase</keyword>
<comment type="similarity">
    <text evidence="2">Belongs to the nitroreductase family.</text>
</comment>
<protein>
    <submittedName>
        <fullName evidence="10">Nitroreductase</fullName>
    </submittedName>
</protein>
<dbReference type="InterPro" id="IPR052530">
    <property type="entry name" value="NAD(P)H_nitroreductase"/>
</dbReference>
<dbReference type="Gene3D" id="3.40.109.10">
    <property type="entry name" value="NADH Oxidase"/>
    <property type="match status" value="1"/>
</dbReference>
<keyword evidence="7" id="KW-0520">NAD</keyword>
<evidence type="ECO:0000256" key="3">
    <source>
        <dbReference type="ARBA" id="ARBA00022630"/>
    </source>
</evidence>
<feature type="domain" description="Nitroreductase" evidence="9">
    <location>
        <begin position="56"/>
        <end position="140"/>
    </location>
</feature>
<sequence>MNTIEAIRTRRNIKAFKPDAIARETIVSWLEAASFAPNHRMTEPWEVRFVGPETRAKLNHKTDFGAAPVVLLLTSKGGATPIEREENLMASACFAQNFLLAAHSEGAGTFWSSLAASPRSREILGVPEGDDVVGIFGVGYPEEEPPAKERTPIAQKISDLA</sequence>
<evidence type="ECO:0000256" key="4">
    <source>
        <dbReference type="ARBA" id="ARBA00022643"/>
    </source>
</evidence>
<dbReference type="EMBL" id="JACJVR010000049">
    <property type="protein sequence ID" value="MBB6692175.1"/>
    <property type="molecule type" value="Genomic_DNA"/>
</dbReference>
<feature type="region of interest" description="Disordered" evidence="8">
    <location>
        <begin position="140"/>
        <end position="161"/>
    </location>
</feature>
<evidence type="ECO:0000256" key="8">
    <source>
        <dbReference type="SAM" id="MobiDB-lite"/>
    </source>
</evidence>
<gene>
    <name evidence="10" type="ORF">H7B90_12260</name>
</gene>
<evidence type="ECO:0000256" key="7">
    <source>
        <dbReference type="ARBA" id="ARBA00023027"/>
    </source>
</evidence>
<keyword evidence="5" id="KW-0521">NADP</keyword>
<keyword evidence="3" id="KW-0285">Flavoprotein</keyword>
<keyword evidence="11" id="KW-1185">Reference proteome</keyword>
<organism evidence="10 11">
    <name type="scientific">Cohnella xylanilytica</name>
    <dbReference type="NCBI Taxonomy" id="557555"/>
    <lineage>
        <taxon>Bacteria</taxon>
        <taxon>Bacillati</taxon>
        <taxon>Bacillota</taxon>
        <taxon>Bacilli</taxon>
        <taxon>Bacillales</taxon>
        <taxon>Paenibacillaceae</taxon>
        <taxon>Cohnella</taxon>
    </lineage>
</organism>
<comment type="caution">
    <text evidence="10">The sequence shown here is derived from an EMBL/GenBank/DDBJ whole genome shotgun (WGS) entry which is preliminary data.</text>
</comment>